<dbReference type="Pfam" id="PF05661">
    <property type="entry name" value="DUF808"/>
    <property type="match status" value="1"/>
</dbReference>
<dbReference type="InterPro" id="IPR008526">
    <property type="entry name" value="YedI"/>
</dbReference>
<feature type="transmembrane region" description="Helical" evidence="1">
    <location>
        <begin position="25"/>
        <end position="43"/>
    </location>
</feature>
<gene>
    <name evidence="2" type="ORF">BZL30_1107</name>
</gene>
<dbReference type="PANTHER" id="PTHR30503">
    <property type="entry name" value="INNER MEMBRANE PROTEIN YEDI"/>
    <property type="match status" value="1"/>
</dbReference>
<keyword evidence="1" id="KW-0472">Membrane</keyword>
<proteinExistence type="predicted"/>
<name>A0A1V3XV74_MYCKA</name>
<protein>
    <submittedName>
        <fullName evidence="2">Uncharacterized protein</fullName>
    </submittedName>
</protein>
<reference evidence="2 3" key="1">
    <citation type="submission" date="2017-02" db="EMBL/GenBank/DDBJ databases">
        <title>Complete genome sequences of Mycobacterium kansasii strains isolated from rhesus macaques.</title>
        <authorList>
            <person name="Panda A."/>
            <person name="Nagaraj S."/>
            <person name="Zhao X."/>
            <person name="Tettelin H."/>
            <person name="Detolla L.J."/>
        </authorList>
    </citation>
    <scope>NUCLEOTIDE SEQUENCE [LARGE SCALE GENOMIC DNA]</scope>
    <source>
        <strain evidence="2 3">11-3813</strain>
    </source>
</reference>
<dbReference type="PANTHER" id="PTHR30503:SF3">
    <property type="entry name" value="INNER MEMBRANE PROTEIN YEDI"/>
    <property type="match status" value="1"/>
</dbReference>
<dbReference type="GO" id="GO:0005886">
    <property type="term" value="C:plasma membrane"/>
    <property type="evidence" value="ECO:0007669"/>
    <property type="project" value="TreeGrafter"/>
</dbReference>
<evidence type="ECO:0000256" key="1">
    <source>
        <dbReference type="SAM" id="Phobius"/>
    </source>
</evidence>
<sequence>MHGIAAERELPIIKRIAIGSLRNKLLIILPAAMLLSQFVPWLLTPILMLGATYLCYEGAEKAWAASAVMIPRPARPASRRW</sequence>
<organism evidence="2 3">
    <name type="scientific">Mycobacterium kansasii</name>
    <dbReference type="NCBI Taxonomy" id="1768"/>
    <lineage>
        <taxon>Bacteria</taxon>
        <taxon>Bacillati</taxon>
        <taxon>Actinomycetota</taxon>
        <taxon>Actinomycetes</taxon>
        <taxon>Mycobacteriales</taxon>
        <taxon>Mycobacteriaceae</taxon>
        <taxon>Mycobacterium</taxon>
    </lineage>
</organism>
<comment type="caution">
    <text evidence="2">The sequence shown here is derived from an EMBL/GenBank/DDBJ whole genome shotgun (WGS) entry which is preliminary data.</text>
</comment>
<dbReference type="AlphaFoldDB" id="A0A1V3XV74"/>
<keyword evidence="1" id="KW-1133">Transmembrane helix</keyword>
<evidence type="ECO:0000313" key="3">
    <source>
        <dbReference type="Proteomes" id="UP000189229"/>
    </source>
</evidence>
<keyword evidence="1" id="KW-0812">Transmembrane</keyword>
<dbReference type="EMBL" id="MVBM01000001">
    <property type="protein sequence ID" value="OOK82676.1"/>
    <property type="molecule type" value="Genomic_DNA"/>
</dbReference>
<dbReference type="Proteomes" id="UP000189229">
    <property type="component" value="Unassembled WGS sequence"/>
</dbReference>
<evidence type="ECO:0000313" key="2">
    <source>
        <dbReference type="EMBL" id="OOK82676.1"/>
    </source>
</evidence>
<accession>A0A1V3XV74</accession>